<dbReference type="Proteomes" id="UP000826234">
    <property type="component" value="Unassembled WGS sequence"/>
</dbReference>
<dbReference type="EMBL" id="JAIPUX010005290">
    <property type="protein sequence ID" value="KAH0616530.1"/>
    <property type="molecule type" value="Genomic_DNA"/>
</dbReference>
<name>A0ABQ7SGP7_PHRPL</name>
<keyword evidence="2" id="KW-1185">Reference proteome</keyword>
<evidence type="ECO:0000313" key="2">
    <source>
        <dbReference type="Proteomes" id="UP000826234"/>
    </source>
</evidence>
<evidence type="ECO:0000313" key="1">
    <source>
        <dbReference type="EMBL" id="KAH0616530.1"/>
    </source>
</evidence>
<accession>A0ABQ7SGP7</accession>
<sequence>MAAGTRLPHFRVAASLPGKLGPAPSRWRGGSGTACHVVLRLPSLEGPRGLLEDFSDNKMRENEHHNQDMADCL</sequence>
<gene>
    <name evidence="1" type="ORF">JD844_027709</name>
</gene>
<protein>
    <submittedName>
        <fullName evidence="1">Uncharacterized protein</fullName>
    </submittedName>
</protein>
<reference evidence="1 2" key="1">
    <citation type="journal article" date="2022" name="Gigascience">
        <title>A chromosome-level genome assembly and annotation of the desert horned lizard, Phrynosoma platyrhinos, provides insight into chromosomal rearrangements among reptiles.</title>
        <authorList>
            <person name="Koochekian N."/>
            <person name="Ascanio A."/>
            <person name="Farleigh K."/>
            <person name="Card D.C."/>
            <person name="Schield D.R."/>
            <person name="Castoe T.A."/>
            <person name="Jezkova T."/>
        </authorList>
    </citation>
    <scope>NUCLEOTIDE SEQUENCE [LARGE SCALE GENOMIC DNA]</scope>
    <source>
        <strain evidence="1">NK-2021</strain>
    </source>
</reference>
<comment type="caution">
    <text evidence="1">The sequence shown here is derived from an EMBL/GenBank/DDBJ whole genome shotgun (WGS) entry which is preliminary data.</text>
</comment>
<proteinExistence type="predicted"/>
<organism evidence="1 2">
    <name type="scientific">Phrynosoma platyrhinos</name>
    <name type="common">Desert horned lizard</name>
    <dbReference type="NCBI Taxonomy" id="52577"/>
    <lineage>
        <taxon>Eukaryota</taxon>
        <taxon>Metazoa</taxon>
        <taxon>Chordata</taxon>
        <taxon>Craniata</taxon>
        <taxon>Vertebrata</taxon>
        <taxon>Euteleostomi</taxon>
        <taxon>Lepidosauria</taxon>
        <taxon>Squamata</taxon>
        <taxon>Bifurcata</taxon>
        <taxon>Unidentata</taxon>
        <taxon>Episquamata</taxon>
        <taxon>Toxicofera</taxon>
        <taxon>Iguania</taxon>
        <taxon>Phrynosomatidae</taxon>
        <taxon>Phrynosomatinae</taxon>
        <taxon>Phrynosoma</taxon>
    </lineage>
</organism>